<evidence type="ECO:0000259" key="7">
    <source>
        <dbReference type="Pfam" id="PF25967"/>
    </source>
</evidence>
<feature type="chain" id="PRO_5012228943" evidence="3">
    <location>
        <begin position="21"/>
        <end position="382"/>
    </location>
</feature>
<sequence>MKKTYFLLASLMLFMMPSCKKETAPEAKPLEISVTEVQQQDVRLESEFTGETFGQSDIQINPRVDGVIESLNFKEGSLVTKGQLLYTIDPLPYQSKVHQAEGELAEVGSRLARTKSDYDMMVPLAKMNAVSQRELIAAKAAYNASMASLKAASANLENSKIELSYCRILAPISGLIGMSKVRVGDYVRPGSLSVLNTVSDLGDVRVRFTMSEQEFLRIFREINKENSSLKGVGQSISLKLSDGSIYPEKGKVSFADRQIDPTTGAITFEAAFPNPDKLLRPGQYVKIGVVTDVRKNALVIPQRAVIEMQGIYQVYVLGDSSKVHMQIVKAGPSFKDAYVIEDGLKSGDKIAMGGTSLLKNGSVITPKITAWEPGQVETVPTK</sequence>
<evidence type="ECO:0000259" key="5">
    <source>
        <dbReference type="Pfam" id="PF25917"/>
    </source>
</evidence>
<dbReference type="GO" id="GO:0005886">
    <property type="term" value="C:plasma membrane"/>
    <property type="evidence" value="ECO:0007669"/>
    <property type="project" value="TreeGrafter"/>
</dbReference>
<gene>
    <name evidence="8" type="ORF">SAMN05443549_101467</name>
</gene>
<evidence type="ECO:0000256" key="2">
    <source>
        <dbReference type="ARBA" id="ARBA00009477"/>
    </source>
</evidence>
<feature type="signal peptide" evidence="3">
    <location>
        <begin position="1"/>
        <end position="20"/>
    </location>
</feature>
<dbReference type="GO" id="GO:0046677">
    <property type="term" value="P:response to antibiotic"/>
    <property type="evidence" value="ECO:0007669"/>
    <property type="project" value="TreeGrafter"/>
</dbReference>
<dbReference type="SUPFAM" id="SSF111369">
    <property type="entry name" value="HlyD-like secretion proteins"/>
    <property type="match status" value="1"/>
</dbReference>
<comment type="similarity">
    <text evidence="2">Belongs to the membrane fusion protein (MFP) (TC 8.A.1) family.</text>
</comment>
<feature type="domain" description="Multidrug resistance protein MdtA-like alpha-helical hairpin" evidence="4">
    <location>
        <begin position="98"/>
        <end position="165"/>
    </location>
</feature>
<dbReference type="Gene3D" id="2.40.50.100">
    <property type="match status" value="1"/>
</dbReference>
<evidence type="ECO:0000313" key="8">
    <source>
        <dbReference type="EMBL" id="SHF82269.1"/>
    </source>
</evidence>
<keyword evidence="3" id="KW-0732">Signal</keyword>
<proteinExistence type="inferred from homology"/>
<organism evidence="8 9">
    <name type="scientific">Flavobacterium fluvii</name>
    <dbReference type="NCBI Taxonomy" id="468056"/>
    <lineage>
        <taxon>Bacteria</taxon>
        <taxon>Pseudomonadati</taxon>
        <taxon>Bacteroidota</taxon>
        <taxon>Flavobacteriia</taxon>
        <taxon>Flavobacteriales</taxon>
        <taxon>Flavobacteriaceae</taxon>
        <taxon>Flavobacterium</taxon>
    </lineage>
</organism>
<dbReference type="Gene3D" id="2.40.420.20">
    <property type="match status" value="1"/>
</dbReference>
<dbReference type="InterPro" id="IPR058625">
    <property type="entry name" value="MdtA-like_BSH"/>
</dbReference>
<dbReference type="STRING" id="468056.SAMN05443549_101467"/>
<evidence type="ECO:0000256" key="1">
    <source>
        <dbReference type="ARBA" id="ARBA00004196"/>
    </source>
</evidence>
<dbReference type="Proteomes" id="UP000184516">
    <property type="component" value="Unassembled WGS sequence"/>
</dbReference>
<dbReference type="NCBIfam" id="TIGR01730">
    <property type="entry name" value="RND_mfp"/>
    <property type="match status" value="1"/>
</dbReference>
<dbReference type="Gene3D" id="1.10.287.470">
    <property type="entry name" value="Helix hairpin bin"/>
    <property type="match status" value="1"/>
</dbReference>
<evidence type="ECO:0000259" key="4">
    <source>
        <dbReference type="Pfam" id="PF25876"/>
    </source>
</evidence>
<dbReference type="InterPro" id="IPR006143">
    <property type="entry name" value="RND_pump_MFP"/>
</dbReference>
<dbReference type="InterPro" id="IPR058626">
    <property type="entry name" value="MdtA-like_b-barrel"/>
</dbReference>
<evidence type="ECO:0000256" key="3">
    <source>
        <dbReference type="SAM" id="SignalP"/>
    </source>
</evidence>
<dbReference type="RefSeq" id="WP_073367603.1">
    <property type="nucleotide sequence ID" value="NZ_FQWB01000001.1"/>
</dbReference>
<dbReference type="Gene3D" id="2.40.30.170">
    <property type="match status" value="1"/>
</dbReference>
<keyword evidence="9" id="KW-1185">Reference proteome</keyword>
<dbReference type="AlphaFoldDB" id="A0A1M5ESR0"/>
<dbReference type="InterPro" id="IPR058627">
    <property type="entry name" value="MdtA-like_C"/>
</dbReference>
<dbReference type="Pfam" id="PF25944">
    <property type="entry name" value="Beta-barrel_RND"/>
    <property type="match status" value="1"/>
</dbReference>
<dbReference type="GO" id="GO:0030313">
    <property type="term" value="C:cell envelope"/>
    <property type="evidence" value="ECO:0007669"/>
    <property type="project" value="UniProtKB-SubCell"/>
</dbReference>
<dbReference type="Pfam" id="PF25967">
    <property type="entry name" value="RND-MFP_C"/>
    <property type="match status" value="1"/>
</dbReference>
<dbReference type="PANTHER" id="PTHR30158">
    <property type="entry name" value="ACRA/E-RELATED COMPONENT OF DRUG EFFLUX TRANSPORTER"/>
    <property type="match status" value="1"/>
</dbReference>
<dbReference type="GO" id="GO:0022857">
    <property type="term" value="F:transmembrane transporter activity"/>
    <property type="evidence" value="ECO:0007669"/>
    <property type="project" value="InterPro"/>
</dbReference>
<dbReference type="OrthoDB" id="9801814at2"/>
<feature type="domain" description="Multidrug resistance protein MdtA-like beta-barrel" evidence="6">
    <location>
        <begin position="204"/>
        <end position="289"/>
    </location>
</feature>
<name>A0A1M5ESR0_9FLAO</name>
<dbReference type="InterPro" id="IPR058624">
    <property type="entry name" value="MdtA-like_HH"/>
</dbReference>
<feature type="domain" description="Multidrug resistance protein MdtA-like barrel-sandwich hybrid" evidence="5">
    <location>
        <begin position="58"/>
        <end position="192"/>
    </location>
</feature>
<dbReference type="Pfam" id="PF25917">
    <property type="entry name" value="BSH_RND"/>
    <property type="match status" value="1"/>
</dbReference>
<feature type="domain" description="Multidrug resistance protein MdtA-like C-terminal permuted SH3" evidence="7">
    <location>
        <begin position="296"/>
        <end position="354"/>
    </location>
</feature>
<dbReference type="EMBL" id="FQWB01000001">
    <property type="protein sequence ID" value="SHF82269.1"/>
    <property type="molecule type" value="Genomic_DNA"/>
</dbReference>
<evidence type="ECO:0000313" key="9">
    <source>
        <dbReference type="Proteomes" id="UP000184516"/>
    </source>
</evidence>
<protein>
    <submittedName>
        <fullName evidence="8">Membrane fusion protein, multidrug efflux system</fullName>
    </submittedName>
</protein>
<reference evidence="9" key="1">
    <citation type="submission" date="2016-11" db="EMBL/GenBank/DDBJ databases">
        <authorList>
            <person name="Varghese N."/>
            <person name="Submissions S."/>
        </authorList>
    </citation>
    <scope>NUCLEOTIDE SEQUENCE [LARGE SCALE GENOMIC DNA]</scope>
    <source>
        <strain evidence="9">DSM 19978</strain>
    </source>
</reference>
<evidence type="ECO:0000259" key="6">
    <source>
        <dbReference type="Pfam" id="PF25944"/>
    </source>
</evidence>
<comment type="subcellular location">
    <subcellularLocation>
        <location evidence="1">Cell envelope</location>
    </subcellularLocation>
</comment>
<dbReference type="Pfam" id="PF25876">
    <property type="entry name" value="HH_MFP_RND"/>
    <property type="match status" value="1"/>
</dbReference>
<accession>A0A1M5ESR0</accession>